<dbReference type="SMART" id="SM00192">
    <property type="entry name" value="LDLa"/>
    <property type="match status" value="1"/>
</dbReference>
<feature type="non-terminal residue" evidence="3">
    <location>
        <position position="71"/>
    </location>
</feature>
<evidence type="ECO:0000256" key="2">
    <source>
        <dbReference type="PROSITE-ProRule" id="PRU00124"/>
    </source>
</evidence>
<gene>
    <name evidence="3" type="ORF">OXD698_LOCUS42233</name>
</gene>
<dbReference type="Proteomes" id="UP000663844">
    <property type="component" value="Unassembled WGS sequence"/>
</dbReference>
<dbReference type="PROSITE" id="PS50068">
    <property type="entry name" value="LDLRA_2"/>
    <property type="match status" value="1"/>
</dbReference>
<evidence type="ECO:0000313" key="3">
    <source>
        <dbReference type="EMBL" id="CAF4227901.1"/>
    </source>
</evidence>
<dbReference type="AlphaFoldDB" id="A0A820D613"/>
<protein>
    <submittedName>
        <fullName evidence="3">Uncharacterized protein</fullName>
    </submittedName>
</protein>
<dbReference type="SUPFAM" id="SSF57424">
    <property type="entry name" value="LDL receptor-like module"/>
    <property type="match status" value="1"/>
</dbReference>
<keyword evidence="1 2" id="KW-1015">Disulfide bond</keyword>
<reference evidence="3" key="1">
    <citation type="submission" date="2021-02" db="EMBL/GenBank/DDBJ databases">
        <authorList>
            <person name="Nowell W R."/>
        </authorList>
    </citation>
    <scope>NUCLEOTIDE SEQUENCE</scope>
</reference>
<comment type="caution">
    <text evidence="3">The sequence shown here is derived from an EMBL/GenBank/DDBJ whole genome shotgun (WGS) entry which is preliminary data.</text>
</comment>
<dbReference type="EMBL" id="CAJOAZ010010875">
    <property type="protein sequence ID" value="CAF4227901.1"/>
    <property type="molecule type" value="Genomic_DNA"/>
</dbReference>
<dbReference type="InterPro" id="IPR023415">
    <property type="entry name" value="LDLR_class-A_CS"/>
</dbReference>
<proteinExistence type="predicted"/>
<dbReference type="Gene3D" id="4.10.400.10">
    <property type="entry name" value="Low-density Lipoprotein Receptor"/>
    <property type="match status" value="1"/>
</dbReference>
<evidence type="ECO:0000256" key="1">
    <source>
        <dbReference type="ARBA" id="ARBA00023157"/>
    </source>
</evidence>
<name>A0A820D613_9BILA</name>
<comment type="caution">
    <text evidence="2">Lacks conserved residue(s) required for the propagation of feature annotation.</text>
</comment>
<accession>A0A820D613</accession>
<dbReference type="PROSITE" id="PS01209">
    <property type="entry name" value="LDLRA_1"/>
    <property type="match status" value="1"/>
</dbReference>
<dbReference type="InterPro" id="IPR036055">
    <property type="entry name" value="LDL_receptor-like_sf"/>
</dbReference>
<sequence>MKDPLSEDYTITDDILMLTCYEGLQCHSTICLDWREICDGIINCENGEDEPDECLLLETNECEDNEYRCRY</sequence>
<dbReference type="InterPro" id="IPR002172">
    <property type="entry name" value="LDrepeatLR_classA_rpt"/>
</dbReference>
<evidence type="ECO:0000313" key="4">
    <source>
        <dbReference type="Proteomes" id="UP000663844"/>
    </source>
</evidence>
<organism evidence="3 4">
    <name type="scientific">Adineta steineri</name>
    <dbReference type="NCBI Taxonomy" id="433720"/>
    <lineage>
        <taxon>Eukaryota</taxon>
        <taxon>Metazoa</taxon>
        <taxon>Spiralia</taxon>
        <taxon>Gnathifera</taxon>
        <taxon>Rotifera</taxon>
        <taxon>Eurotatoria</taxon>
        <taxon>Bdelloidea</taxon>
        <taxon>Adinetida</taxon>
        <taxon>Adinetidae</taxon>
        <taxon>Adineta</taxon>
    </lineage>
</organism>
<feature type="disulfide bond" evidence="2">
    <location>
        <begin position="26"/>
        <end position="44"/>
    </location>
</feature>